<feature type="transmembrane region" description="Helical" evidence="1">
    <location>
        <begin position="282"/>
        <end position="304"/>
    </location>
</feature>
<protein>
    <submittedName>
        <fullName evidence="3">CPBP family intramembrane metalloprotease</fullName>
    </submittedName>
</protein>
<dbReference type="RefSeq" id="WP_237853238.1">
    <property type="nucleotide sequence ID" value="NZ_JAKLWS010000007.1"/>
</dbReference>
<organism evidence="3 4">
    <name type="scientific">Rhodohalobacter sulfatireducens</name>
    <dbReference type="NCBI Taxonomy" id="2911366"/>
    <lineage>
        <taxon>Bacteria</taxon>
        <taxon>Pseudomonadati</taxon>
        <taxon>Balneolota</taxon>
        <taxon>Balneolia</taxon>
        <taxon>Balneolales</taxon>
        <taxon>Balneolaceae</taxon>
        <taxon>Rhodohalobacter</taxon>
    </lineage>
</organism>
<feature type="transmembrane region" description="Helical" evidence="1">
    <location>
        <begin position="27"/>
        <end position="58"/>
    </location>
</feature>
<keyword evidence="1" id="KW-0472">Membrane</keyword>
<feature type="transmembrane region" description="Helical" evidence="1">
    <location>
        <begin position="174"/>
        <end position="194"/>
    </location>
</feature>
<keyword evidence="4" id="KW-1185">Reference proteome</keyword>
<dbReference type="Proteomes" id="UP001165366">
    <property type="component" value="Unassembled WGS sequence"/>
</dbReference>
<reference evidence="3" key="1">
    <citation type="submission" date="2022-01" db="EMBL/GenBank/DDBJ databases">
        <authorList>
            <person name="Wang Y."/>
        </authorList>
    </citation>
    <scope>NUCLEOTIDE SEQUENCE</scope>
    <source>
        <strain evidence="3">WB101</strain>
    </source>
</reference>
<feature type="transmembrane region" description="Helical" evidence="1">
    <location>
        <begin position="78"/>
        <end position="99"/>
    </location>
</feature>
<comment type="caution">
    <text evidence="3">The sequence shown here is derived from an EMBL/GenBank/DDBJ whole genome shotgun (WGS) entry which is preliminary data.</text>
</comment>
<keyword evidence="1" id="KW-1133">Transmembrane helix</keyword>
<feature type="domain" description="CAAX prenyl protease 2/Lysostaphin resistance protein A-like" evidence="2">
    <location>
        <begin position="176"/>
        <end position="261"/>
    </location>
</feature>
<dbReference type="InterPro" id="IPR003675">
    <property type="entry name" value="Rce1/LyrA-like_dom"/>
</dbReference>
<gene>
    <name evidence="3" type="ORF">L6773_07470</name>
</gene>
<evidence type="ECO:0000313" key="4">
    <source>
        <dbReference type="Proteomes" id="UP001165366"/>
    </source>
</evidence>
<keyword evidence="3" id="KW-0378">Hydrolase</keyword>
<feature type="transmembrane region" description="Helical" evidence="1">
    <location>
        <begin position="229"/>
        <end position="245"/>
    </location>
</feature>
<reference evidence="3" key="2">
    <citation type="submission" date="2024-05" db="EMBL/GenBank/DDBJ databases">
        <title>Rhodohalobacter halophilus gen. nov., sp. nov., a moderately halophilic member of the family Balneolaceae.</title>
        <authorList>
            <person name="Xia J."/>
        </authorList>
    </citation>
    <scope>NUCLEOTIDE SEQUENCE</scope>
    <source>
        <strain evidence="3">WB101</strain>
    </source>
</reference>
<dbReference type="Pfam" id="PF02517">
    <property type="entry name" value="Rce1-like"/>
    <property type="match status" value="1"/>
</dbReference>
<dbReference type="EMBL" id="JAKLWS010000007">
    <property type="protein sequence ID" value="MCG2588396.1"/>
    <property type="molecule type" value="Genomic_DNA"/>
</dbReference>
<evidence type="ECO:0000256" key="1">
    <source>
        <dbReference type="SAM" id="Phobius"/>
    </source>
</evidence>
<dbReference type="InterPro" id="IPR052710">
    <property type="entry name" value="CAAX_protease"/>
</dbReference>
<sequence>MNQTSEPSEEYSFTPTVVRSWAEKNGFAHWVIALIWLVVVLILFQVVAGIVFVGLIMVTSGEIDPANTMASVTENIDLLFIGNSIGQILFLGLATFIVVRFNIGSESKRSFLRIKWNNQVIKYLLMGGLLIVVIQPVIIYLGYLNSLIPLPEMFSDLQVSQYEMIEDFLSTDGIIWFGLLNIALVPAICEEILFRGYILRAFEKSWGPILAVIISGLIFGMFHIQLGNILPLATLGVVLALMTWLSGTIWPAVVAHFINNGAAVLVGSQYPELLFQEMTAETLPPVWVLVGSIIFTFSIVYWMINKSKQLK</sequence>
<keyword evidence="1" id="KW-0812">Transmembrane</keyword>
<keyword evidence="3" id="KW-0482">Metalloprotease</keyword>
<evidence type="ECO:0000259" key="2">
    <source>
        <dbReference type="Pfam" id="PF02517"/>
    </source>
</evidence>
<dbReference type="PANTHER" id="PTHR36435">
    <property type="entry name" value="SLR1288 PROTEIN"/>
    <property type="match status" value="1"/>
</dbReference>
<proteinExistence type="predicted"/>
<keyword evidence="3" id="KW-0645">Protease</keyword>
<feature type="transmembrane region" description="Helical" evidence="1">
    <location>
        <begin position="206"/>
        <end position="223"/>
    </location>
</feature>
<dbReference type="GO" id="GO:0008237">
    <property type="term" value="F:metallopeptidase activity"/>
    <property type="evidence" value="ECO:0007669"/>
    <property type="project" value="UniProtKB-KW"/>
</dbReference>
<dbReference type="PANTHER" id="PTHR36435:SF1">
    <property type="entry name" value="CAAX AMINO TERMINAL PROTEASE FAMILY PROTEIN"/>
    <property type="match status" value="1"/>
</dbReference>
<evidence type="ECO:0000313" key="3">
    <source>
        <dbReference type="EMBL" id="MCG2588396.1"/>
    </source>
</evidence>
<accession>A0ABS9KC30</accession>
<name>A0ABS9KC30_9BACT</name>
<feature type="transmembrane region" description="Helical" evidence="1">
    <location>
        <begin position="120"/>
        <end position="143"/>
    </location>
</feature>